<accession>J0WN25</accession>
<dbReference type="KEGG" id="adl:AURDEDRAFT_131791"/>
<dbReference type="Proteomes" id="UP000006514">
    <property type="component" value="Unassembled WGS sequence"/>
</dbReference>
<gene>
    <name evidence="2" type="ORF">AURDEDRAFT_131791</name>
</gene>
<dbReference type="AlphaFoldDB" id="J0WN25"/>
<organism evidence="2 3">
    <name type="scientific">Auricularia subglabra (strain TFB-10046 / SS5)</name>
    <name type="common">White-rot fungus</name>
    <name type="synonym">Auricularia delicata (strain TFB10046)</name>
    <dbReference type="NCBI Taxonomy" id="717982"/>
    <lineage>
        <taxon>Eukaryota</taxon>
        <taxon>Fungi</taxon>
        <taxon>Dikarya</taxon>
        <taxon>Basidiomycota</taxon>
        <taxon>Agaricomycotina</taxon>
        <taxon>Agaricomycetes</taxon>
        <taxon>Auriculariales</taxon>
        <taxon>Auriculariaceae</taxon>
        <taxon>Auricularia</taxon>
    </lineage>
</organism>
<feature type="compositionally biased region" description="Pro residues" evidence="1">
    <location>
        <begin position="143"/>
        <end position="157"/>
    </location>
</feature>
<name>J0WN25_AURST</name>
<dbReference type="EMBL" id="JH688348">
    <property type="protein sequence ID" value="EJD33240.1"/>
    <property type="molecule type" value="Genomic_DNA"/>
</dbReference>
<dbReference type="InParanoid" id="J0WN25"/>
<evidence type="ECO:0000313" key="2">
    <source>
        <dbReference type="EMBL" id="EJD33240.1"/>
    </source>
</evidence>
<protein>
    <submittedName>
        <fullName evidence="2">Uncharacterized protein</fullName>
    </submittedName>
</protein>
<keyword evidence="3" id="KW-1185">Reference proteome</keyword>
<feature type="region of interest" description="Disordered" evidence="1">
    <location>
        <begin position="140"/>
        <end position="182"/>
    </location>
</feature>
<evidence type="ECO:0000313" key="3">
    <source>
        <dbReference type="Proteomes" id="UP000006514"/>
    </source>
</evidence>
<proteinExistence type="predicted"/>
<evidence type="ECO:0000256" key="1">
    <source>
        <dbReference type="SAM" id="MobiDB-lite"/>
    </source>
</evidence>
<sequence>MARDWSQAQKDYVRWGQLRGVQLGIPQHAFLRGRQCLGHLAHPQNQRQLLETVAGYQRYLQEVRGWNNYQQCCSEQRDVERLMEAQGRPLAPSLGVDGERKPYRGVFTWSEDVAKRIAQFGVPVFLIAALRKGQQVVWKSPLSGPPSSLPSNPPSNPPSISHAILGHGKSHGQSHGKSDGKF</sequence>
<reference evidence="3" key="1">
    <citation type="journal article" date="2012" name="Science">
        <title>The Paleozoic origin of enzymatic lignin decomposition reconstructed from 31 fungal genomes.</title>
        <authorList>
            <person name="Floudas D."/>
            <person name="Binder M."/>
            <person name="Riley R."/>
            <person name="Barry K."/>
            <person name="Blanchette R.A."/>
            <person name="Henrissat B."/>
            <person name="Martinez A.T."/>
            <person name="Otillar R."/>
            <person name="Spatafora J.W."/>
            <person name="Yadav J.S."/>
            <person name="Aerts A."/>
            <person name="Benoit I."/>
            <person name="Boyd A."/>
            <person name="Carlson A."/>
            <person name="Copeland A."/>
            <person name="Coutinho P.M."/>
            <person name="de Vries R.P."/>
            <person name="Ferreira P."/>
            <person name="Findley K."/>
            <person name="Foster B."/>
            <person name="Gaskell J."/>
            <person name="Glotzer D."/>
            <person name="Gorecki P."/>
            <person name="Heitman J."/>
            <person name="Hesse C."/>
            <person name="Hori C."/>
            <person name="Igarashi K."/>
            <person name="Jurgens J.A."/>
            <person name="Kallen N."/>
            <person name="Kersten P."/>
            <person name="Kohler A."/>
            <person name="Kuees U."/>
            <person name="Kumar T.K.A."/>
            <person name="Kuo A."/>
            <person name="LaButti K."/>
            <person name="Larrondo L.F."/>
            <person name="Lindquist E."/>
            <person name="Ling A."/>
            <person name="Lombard V."/>
            <person name="Lucas S."/>
            <person name="Lundell T."/>
            <person name="Martin R."/>
            <person name="McLaughlin D.J."/>
            <person name="Morgenstern I."/>
            <person name="Morin E."/>
            <person name="Murat C."/>
            <person name="Nagy L.G."/>
            <person name="Nolan M."/>
            <person name="Ohm R.A."/>
            <person name="Patyshakuliyeva A."/>
            <person name="Rokas A."/>
            <person name="Ruiz-Duenas F.J."/>
            <person name="Sabat G."/>
            <person name="Salamov A."/>
            <person name="Samejima M."/>
            <person name="Schmutz J."/>
            <person name="Slot J.C."/>
            <person name="St John F."/>
            <person name="Stenlid J."/>
            <person name="Sun H."/>
            <person name="Sun S."/>
            <person name="Syed K."/>
            <person name="Tsang A."/>
            <person name="Wiebenga A."/>
            <person name="Young D."/>
            <person name="Pisabarro A."/>
            <person name="Eastwood D.C."/>
            <person name="Martin F."/>
            <person name="Cullen D."/>
            <person name="Grigoriev I.V."/>
            <person name="Hibbett D.S."/>
        </authorList>
    </citation>
    <scope>NUCLEOTIDE SEQUENCE [LARGE SCALE GENOMIC DNA]</scope>
    <source>
        <strain evidence="3">TFB10046</strain>
    </source>
</reference>